<evidence type="ECO:0000313" key="2">
    <source>
        <dbReference type="Proteomes" id="UP000002195"/>
    </source>
</evidence>
<name>Q54G59_DICDI</name>
<dbReference type="PaxDb" id="44689-DDB0188862"/>
<dbReference type="KEGG" id="ddi:DDB_G0290385"/>
<dbReference type="Proteomes" id="UP000002195">
    <property type="component" value="Unassembled WGS sequence"/>
</dbReference>
<organism evidence="1 2">
    <name type="scientific">Dictyostelium discoideum</name>
    <name type="common">Social amoeba</name>
    <dbReference type="NCBI Taxonomy" id="44689"/>
    <lineage>
        <taxon>Eukaryota</taxon>
        <taxon>Amoebozoa</taxon>
        <taxon>Evosea</taxon>
        <taxon>Eumycetozoa</taxon>
        <taxon>Dictyostelia</taxon>
        <taxon>Dictyosteliales</taxon>
        <taxon>Dictyosteliaceae</taxon>
        <taxon>Dictyostelium</taxon>
    </lineage>
</organism>
<dbReference type="EMBL" id="AAFI02000163">
    <property type="protein sequence ID" value="EAL62208.1"/>
    <property type="molecule type" value="Genomic_DNA"/>
</dbReference>
<proteinExistence type="predicted"/>
<dbReference type="HOGENOM" id="CLU_2089357_0_0_1"/>
<accession>Q54G59</accession>
<keyword evidence="2" id="KW-1185">Reference proteome</keyword>
<evidence type="ECO:0000313" key="1">
    <source>
        <dbReference type="EMBL" id="EAL62208.1"/>
    </source>
</evidence>
<dbReference type="RefSeq" id="XP_635713.1">
    <property type="nucleotide sequence ID" value="XM_630621.1"/>
</dbReference>
<dbReference type="VEuPathDB" id="AmoebaDB:DDB_G0290385"/>
<gene>
    <name evidence="1" type="ORF">DDB_G0290385</name>
</gene>
<reference evidence="1 2" key="1">
    <citation type="journal article" date="2005" name="Nature">
        <title>The genome of the social amoeba Dictyostelium discoideum.</title>
        <authorList>
            <consortium name="The Dictyostelium discoideum Sequencing Consortium"/>
            <person name="Eichinger L."/>
            <person name="Pachebat J.A."/>
            <person name="Glockner G."/>
            <person name="Rajandream M.A."/>
            <person name="Sucgang R."/>
            <person name="Berriman M."/>
            <person name="Song J."/>
            <person name="Olsen R."/>
            <person name="Szafranski K."/>
            <person name="Xu Q."/>
            <person name="Tunggal B."/>
            <person name="Kummerfeld S."/>
            <person name="Madera M."/>
            <person name="Konfortov B.A."/>
            <person name="Rivero F."/>
            <person name="Bankier A.T."/>
            <person name="Lehmann R."/>
            <person name="Hamlin N."/>
            <person name="Davies R."/>
            <person name="Gaudet P."/>
            <person name="Fey P."/>
            <person name="Pilcher K."/>
            <person name="Chen G."/>
            <person name="Saunders D."/>
            <person name="Sodergren E."/>
            <person name="Davis P."/>
            <person name="Kerhornou A."/>
            <person name="Nie X."/>
            <person name="Hall N."/>
            <person name="Anjard C."/>
            <person name="Hemphill L."/>
            <person name="Bason N."/>
            <person name="Farbrother P."/>
            <person name="Desany B."/>
            <person name="Just E."/>
            <person name="Morio T."/>
            <person name="Rost R."/>
            <person name="Churcher C."/>
            <person name="Cooper J."/>
            <person name="Haydock S."/>
            <person name="van Driessche N."/>
            <person name="Cronin A."/>
            <person name="Goodhead I."/>
            <person name="Muzny D."/>
            <person name="Mourier T."/>
            <person name="Pain A."/>
            <person name="Lu M."/>
            <person name="Harper D."/>
            <person name="Lindsay R."/>
            <person name="Hauser H."/>
            <person name="James K."/>
            <person name="Quiles M."/>
            <person name="Madan Babu M."/>
            <person name="Saito T."/>
            <person name="Buchrieser C."/>
            <person name="Wardroper A."/>
            <person name="Felder M."/>
            <person name="Thangavelu M."/>
            <person name="Johnson D."/>
            <person name="Knights A."/>
            <person name="Loulseged H."/>
            <person name="Mungall K."/>
            <person name="Oliver K."/>
            <person name="Price C."/>
            <person name="Quail M.A."/>
            <person name="Urushihara H."/>
            <person name="Hernandez J."/>
            <person name="Rabbinowitsch E."/>
            <person name="Steffen D."/>
            <person name="Sanders M."/>
            <person name="Ma J."/>
            <person name="Kohara Y."/>
            <person name="Sharp S."/>
            <person name="Simmonds M."/>
            <person name="Spiegler S."/>
            <person name="Tivey A."/>
            <person name="Sugano S."/>
            <person name="White B."/>
            <person name="Walker D."/>
            <person name="Woodward J."/>
            <person name="Winckler T."/>
            <person name="Tanaka Y."/>
            <person name="Shaulsky G."/>
            <person name="Schleicher M."/>
            <person name="Weinstock G."/>
            <person name="Rosenthal A."/>
            <person name="Cox E.C."/>
            <person name="Chisholm R.L."/>
            <person name="Gibbs R."/>
            <person name="Loomis W.F."/>
            <person name="Platzer M."/>
            <person name="Kay R.R."/>
            <person name="Williams J."/>
            <person name="Dear P.H."/>
            <person name="Noegel A.A."/>
            <person name="Barrell B."/>
            <person name="Kuspa A."/>
        </authorList>
    </citation>
    <scope>NUCLEOTIDE SEQUENCE [LARGE SCALE GENOMIC DNA]</scope>
    <source>
        <strain evidence="1 2">AX4</strain>
    </source>
</reference>
<dbReference type="AlphaFoldDB" id="Q54G59"/>
<dbReference type="GeneID" id="8627631"/>
<dbReference type="InParanoid" id="Q54G59"/>
<sequence length="117" mass="13953">MTGHEKVSYEIKVAAFYNDFLYCDPRSEQTSSKRVELKGSYFFRIDNKLFEIKCPNLDKKSNINFRIFEIDYFETFSKFPLNSSFCIGNIETENFYSSICLFFIYHEQLELIANKEN</sequence>
<comment type="caution">
    <text evidence="1">The sequence shown here is derived from an EMBL/GenBank/DDBJ whole genome shotgun (WGS) entry which is preliminary data.</text>
</comment>
<protein>
    <submittedName>
        <fullName evidence="1">Uncharacterized protein</fullName>
    </submittedName>
</protein>